<keyword evidence="8 9" id="KW-0472">Membrane</keyword>
<comment type="subunit">
    <text evidence="9">Component of the Sec protein translocase complex. Heterotrimer consisting of SecY, SecE and SecG subunits. The heterotrimers can form oligomers, although 1 heterotrimer is thought to be able to translocate proteins. Interacts with the ribosome. Interacts with SecDF, and other proteins may be involved. Interacts with SecA.</text>
</comment>
<evidence type="ECO:0000256" key="9">
    <source>
        <dbReference type="HAMAP-Rule" id="MF_00422"/>
    </source>
</evidence>
<keyword evidence="5 9" id="KW-0653">Protein transport</keyword>
<keyword evidence="3 9" id="KW-1003">Cell membrane</keyword>
<dbReference type="GO" id="GO:0065002">
    <property type="term" value="P:intracellular protein transmembrane transport"/>
    <property type="evidence" value="ECO:0007669"/>
    <property type="project" value="UniProtKB-UniRule"/>
</dbReference>
<dbReference type="AlphaFoldDB" id="A0A937L5C5"/>
<sequence>MANPLKFVQEVRSETSKVTWPTRNEVAVTTVMVFILATLAAIFFFIADQILSWLVSLLLGLAG</sequence>
<comment type="similarity">
    <text evidence="9">Belongs to the SecE/SEC61-gamma family.</text>
</comment>
<proteinExistence type="inferred from homology"/>
<evidence type="ECO:0000256" key="1">
    <source>
        <dbReference type="ARBA" id="ARBA00004370"/>
    </source>
</evidence>
<dbReference type="GO" id="GO:0008320">
    <property type="term" value="F:protein transmembrane transporter activity"/>
    <property type="evidence" value="ECO:0007669"/>
    <property type="project" value="UniProtKB-UniRule"/>
</dbReference>
<dbReference type="HAMAP" id="MF_00422">
    <property type="entry name" value="SecE"/>
    <property type="match status" value="1"/>
</dbReference>
<comment type="caution">
    <text evidence="10">The sequence shown here is derived from an EMBL/GenBank/DDBJ whole genome shotgun (WGS) entry which is preliminary data.</text>
</comment>
<evidence type="ECO:0000313" key="10">
    <source>
        <dbReference type="EMBL" id="MBL6761772.1"/>
    </source>
</evidence>
<comment type="function">
    <text evidence="9">Essential subunit of the Sec protein translocation channel SecYEG. Clamps together the 2 halves of SecY. May contact the channel plug during translocation.</text>
</comment>
<feature type="transmembrane region" description="Helical" evidence="9">
    <location>
        <begin position="26"/>
        <end position="47"/>
    </location>
</feature>
<gene>
    <name evidence="9 10" type="primary">secE</name>
    <name evidence="10" type="ORF">ISQ19_03650</name>
</gene>
<accession>A0A937L5C5</accession>
<keyword evidence="7 9" id="KW-0811">Translocation</keyword>
<keyword evidence="2 9" id="KW-0813">Transport</keyword>
<dbReference type="EMBL" id="JADHOK010000035">
    <property type="protein sequence ID" value="MBL6761772.1"/>
    <property type="molecule type" value="Genomic_DNA"/>
</dbReference>
<evidence type="ECO:0000256" key="4">
    <source>
        <dbReference type="ARBA" id="ARBA00022692"/>
    </source>
</evidence>
<dbReference type="GO" id="GO:0009306">
    <property type="term" value="P:protein secretion"/>
    <property type="evidence" value="ECO:0007669"/>
    <property type="project" value="UniProtKB-UniRule"/>
</dbReference>
<dbReference type="Pfam" id="PF00584">
    <property type="entry name" value="SecE"/>
    <property type="match status" value="1"/>
</dbReference>
<dbReference type="GO" id="GO:0043952">
    <property type="term" value="P:protein transport by the Sec complex"/>
    <property type="evidence" value="ECO:0007669"/>
    <property type="project" value="UniProtKB-UniRule"/>
</dbReference>
<evidence type="ECO:0000256" key="6">
    <source>
        <dbReference type="ARBA" id="ARBA00022989"/>
    </source>
</evidence>
<evidence type="ECO:0000256" key="3">
    <source>
        <dbReference type="ARBA" id="ARBA00022475"/>
    </source>
</evidence>
<dbReference type="InterPro" id="IPR005807">
    <property type="entry name" value="SecE_bac"/>
</dbReference>
<dbReference type="Gene3D" id="1.20.5.1030">
    <property type="entry name" value="Preprotein translocase secy subunit"/>
    <property type="match status" value="1"/>
</dbReference>
<keyword evidence="6 9" id="KW-1133">Transmembrane helix</keyword>
<dbReference type="Proteomes" id="UP000785783">
    <property type="component" value="Unassembled WGS sequence"/>
</dbReference>
<dbReference type="InterPro" id="IPR001901">
    <property type="entry name" value="Translocase_SecE/Sec61-g"/>
</dbReference>
<organism evidence="10 11">
    <name type="scientific">PS1 clade bacterium</name>
    <dbReference type="NCBI Taxonomy" id="2175152"/>
    <lineage>
        <taxon>Bacteria</taxon>
        <taxon>Pseudomonadati</taxon>
        <taxon>Pseudomonadota</taxon>
        <taxon>Alphaproteobacteria</taxon>
        <taxon>PS1 clade</taxon>
    </lineage>
</organism>
<name>A0A937L5C5_9PROT</name>
<evidence type="ECO:0000256" key="8">
    <source>
        <dbReference type="ARBA" id="ARBA00023136"/>
    </source>
</evidence>
<comment type="subcellular location">
    <subcellularLocation>
        <location evidence="9">Cell membrane</location>
        <topology evidence="9">Single-pass membrane protein</topology>
    </subcellularLocation>
    <subcellularLocation>
        <location evidence="1">Membrane</location>
    </subcellularLocation>
</comment>
<evidence type="ECO:0000313" key="11">
    <source>
        <dbReference type="Proteomes" id="UP000785783"/>
    </source>
</evidence>
<dbReference type="PANTHER" id="PTHR33910">
    <property type="entry name" value="PROTEIN TRANSLOCASE SUBUNIT SECE"/>
    <property type="match status" value="1"/>
</dbReference>
<dbReference type="GO" id="GO:0006605">
    <property type="term" value="P:protein targeting"/>
    <property type="evidence" value="ECO:0007669"/>
    <property type="project" value="UniProtKB-UniRule"/>
</dbReference>
<dbReference type="GO" id="GO:0005886">
    <property type="term" value="C:plasma membrane"/>
    <property type="evidence" value="ECO:0007669"/>
    <property type="project" value="UniProtKB-SubCell"/>
</dbReference>
<dbReference type="PANTHER" id="PTHR33910:SF1">
    <property type="entry name" value="PROTEIN TRANSLOCASE SUBUNIT SECE"/>
    <property type="match status" value="1"/>
</dbReference>
<evidence type="ECO:0000256" key="7">
    <source>
        <dbReference type="ARBA" id="ARBA00023010"/>
    </source>
</evidence>
<evidence type="ECO:0000256" key="2">
    <source>
        <dbReference type="ARBA" id="ARBA00022448"/>
    </source>
</evidence>
<reference evidence="10" key="1">
    <citation type="submission" date="2020-10" db="EMBL/GenBank/DDBJ databases">
        <title>Microbiome of the Black Sea water column analyzed by genome centric metagenomics.</title>
        <authorList>
            <person name="Cabello-Yeves P.J."/>
            <person name="Callieri C."/>
            <person name="Picazo A."/>
            <person name="Mehrshad M."/>
            <person name="Haro-Moreno J.M."/>
            <person name="Roda-Garcia J."/>
            <person name="Dzembekova N."/>
            <person name="Slabakova V."/>
            <person name="Slabakova N."/>
            <person name="Moncheva S."/>
            <person name="Rodriguez-Valera F."/>
        </authorList>
    </citation>
    <scope>NUCLEOTIDE SEQUENCE</scope>
    <source>
        <strain evidence="10">BS307-5m-G5</strain>
    </source>
</reference>
<evidence type="ECO:0000256" key="5">
    <source>
        <dbReference type="ARBA" id="ARBA00022927"/>
    </source>
</evidence>
<dbReference type="InterPro" id="IPR038379">
    <property type="entry name" value="SecE_sf"/>
</dbReference>
<protein>
    <recommendedName>
        <fullName evidence="9">Protein translocase subunit SecE</fullName>
    </recommendedName>
</protein>
<dbReference type="NCBIfam" id="TIGR00964">
    <property type="entry name" value="secE_bact"/>
    <property type="match status" value="1"/>
</dbReference>
<keyword evidence="4 9" id="KW-0812">Transmembrane</keyword>